<evidence type="ECO:0000313" key="5">
    <source>
        <dbReference type="EMBL" id="MBP1082469.1"/>
    </source>
</evidence>
<feature type="domain" description="HTH hxlR-type" evidence="4">
    <location>
        <begin position="12"/>
        <end position="110"/>
    </location>
</feature>
<organism evidence="5 6">
    <name type="scientific">Bacillus capparidis</name>
    <dbReference type="NCBI Taxonomy" id="1840411"/>
    <lineage>
        <taxon>Bacteria</taxon>
        <taxon>Bacillati</taxon>
        <taxon>Bacillota</taxon>
        <taxon>Bacilli</taxon>
        <taxon>Bacillales</taxon>
        <taxon>Bacillaceae</taxon>
        <taxon>Bacillus</taxon>
    </lineage>
</organism>
<dbReference type="Proteomes" id="UP000674416">
    <property type="component" value="Unassembled WGS sequence"/>
</dbReference>
<proteinExistence type="predicted"/>
<evidence type="ECO:0000256" key="2">
    <source>
        <dbReference type="ARBA" id="ARBA00023125"/>
    </source>
</evidence>
<keyword evidence="3" id="KW-0804">Transcription</keyword>
<dbReference type="PROSITE" id="PS51118">
    <property type="entry name" value="HTH_HXLR"/>
    <property type="match status" value="1"/>
</dbReference>
<dbReference type="RefSeq" id="WP_280882441.1">
    <property type="nucleotide sequence ID" value="NZ_JAFDST010000003.1"/>
</dbReference>
<dbReference type="PANTHER" id="PTHR33204">
    <property type="entry name" value="TRANSCRIPTIONAL REGULATOR, MARR FAMILY"/>
    <property type="match status" value="1"/>
</dbReference>
<name>A0ABS4CYP2_9BACI</name>
<dbReference type="Pfam" id="PF01638">
    <property type="entry name" value="HxlR"/>
    <property type="match status" value="1"/>
</dbReference>
<dbReference type="GO" id="GO:0003677">
    <property type="term" value="F:DNA binding"/>
    <property type="evidence" value="ECO:0007669"/>
    <property type="project" value="UniProtKB-KW"/>
</dbReference>
<dbReference type="SUPFAM" id="SSF46785">
    <property type="entry name" value="Winged helix' DNA-binding domain"/>
    <property type="match status" value="1"/>
</dbReference>
<dbReference type="InterPro" id="IPR036390">
    <property type="entry name" value="WH_DNA-bd_sf"/>
</dbReference>
<keyword evidence="1" id="KW-0805">Transcription regulation</keyword>
<evidence type="ECO:0000256" key="1">
    <source>
        <dbReference type="ARBA" id="ARBA00023015"/>
    </source>
</evidence>
<dbReference type="EMBL" id="JAFDST010000003">
    <property type="protein sequence ID" value="MBP1082469.1"/>
    <property type="molecule type" value="Genomic_DNA"/>
</dbReference>
<dbReference type="CDD" id="cd00090">
    <property type="entry name" value="HTH_ARSR"/>
    <property type="match status" value="1"/>
</dbReference>
<keyword evidence="2 5" id="KW-0238">DNA-binding</keyword>
<evidence type="ECO:0000313" key="6">
    <source>
        <dbReference type="Proteomes" id="UP000674416"/>
    </source>
</evidence>
<accession>A0ABS4CYP2</accession>
<protein>
    <submittedName>
        <fullName evidence="5">DNA-binding HxlR family transcriptional regulator</fullName>
    </submittedName>
</protein>
<gene>
    <name evidence="5" type="ORF">JOC74_002972</name>
</gene>
<dbReference type="PANTHER" id="PTHR33204:SF29">
    <property type="entry name" value="TRANSCRIPTIONAL REGULATOR"/>
    <property type="match status" value="1"/>
</dbReference>
<sequence>MLVKYKDKEFRCSIELTLQLIGGKWKVLILWYLGERNMRFGELKRELPQITQKMLTKQLRELEQDGIINRFVYNQVPPKVEYSLSDVGQSLLPILTTLSDWGVSYADQTEPNTNL</sequence>
<evidence type="ECO:0000256" key="3">
    <source>
        <dbReference type="ARBA" id="ARBA00023163"/>
    </source>
</evidence>
<reference evidence="5 6" key="1">
    <citation type="submission" date="2021-01" db="EMBL/GenBank/DDBJ databases">
        <title>Genomic Encyclopedia of Type Strains, Phase IV (KMG-IV): sequencing the most valuable type-strain genomes for metagenomic binning, comparative biology and taxonomic classification.</title>
        <authorList>
            <person name="Goeker M."/>
        </authorList>
    </citation>
    <scope>NUCLEOTIDE SEQUENCE [LARGE SCALE GENOMIC DNA]</scope>
    <source>
        <strain evidence="5 6">DSM 103394</strain>
    </source>
</reference>
<keyword evidence="6" id="KW-1185">Reference proteome</keyword>
<dbReference type="Gene3D" id="1.10.10.10">
    <property type="entry name" value="Winged helix-like DNA-binding domain superfamily/Winged helix DNA-binding domain"/>
    <property type="match status" value="1"/>
</dbReference>
<dbReference type="InterPro" id="IPR011991">
    <property type="entry name" value="ArsR-like_HTH"/>
</dbReference>
<dbReference type="InterPro" id="IPR002577">
    <property type="entry name" value="HTH_HxlR"/>
</dbReference>
<comment type="caution">
    <text evidence="5">The sequence shown here is derived from an EMBL/GenBank/DDBJ whole genome shotgun (WGS) entry which is preliminary data.</text>
</comment>
<evidence type="ECO:0000259" key="4">
    <source>
        <dbReference type="PROSITE" id="PS51118"/>
    </source>
</evidence>
<dbReference type="InterPro" id="IPR036388">
    <property type="entry name" value="WH-like_DNA-bd_sf"/>
</dbReference>